<dbReference type="PANTHER" id="PTHR46148:SF60">
    <property type="entry name" value="CHROMO DOMAIN-CONTAINING PROTEIN"/>
    <property type="match status" value="1"/>
</dbReference>
<gene>
    <name evidence="3" type="ORF">E5676_scaffold513G00190</name>
</gene>
<name>A0A5D3CSG9_CUCMM</name>
<dbReference type="InterPro" id="IPR056924">
    <property type="entry name" value="SH3_Tf2-1"/>
</dbReference>
<reference evidence="3 4" key="1">
    <citation type="submission" date="2019-08" db="EMBL/GenBank/DDBJ databases">
        <title>Draft genome sequences of two oriental melons (Cucumis melo L. var makuwa).</title>
        <authorList>
            <person name="Kwon S.-Y."/>
        </authorList>
    </citation>
    <scope>NUCLEOTIDE SEQUENCE [LARGE SCALE GENOMIC DNA]</scope>
    <source>
        <strain evidence="4">cv. Chang Bougi</strain>
        <tissue evidence="3">Leaf</tissue>
    </source>
</reference>
<dbReference type="GO" id="GO:0003676">
    <property type="term" value="F:nucleic acid binding"/>
    <property type="evidence" value="ECO:0007669"/>
    <property type="project" value="InterPro"/>
</dbReference>
<accession>A0A5D3CSG9</accession>
<keyword evidence="1" id="KW-0812">Transmembrane</keyword>
<dbReference type="Pfam" id="PF24626">
    <property type="entry name" value="SH3_Tf2-1"/>
    <property type="match status" value="1"/>
</dbReference>
<dbReference type="EMBL" id="SSTD01009491">
    <property type="protein sequence ID" value="TYK14148.1"/>
    <property type="molecule type" value="Genomic_DNA"/>
</dbReference>
<feature type="transmembrane region" description="Helical" evidence="1">
    <location>
        <begin position="116"/>
        <end position="147"/>
    </location>
</feature>
<dbReference type="InterPro" id="IPR036397">
    <property type="entry name" value="RNaseH_sf"/>
</dbReference>
<organism evidence="3 4">
    <name type="scientific">Cucumis melo var. makuwa</name>
    <name type="common">Oriental melon</name>
    <dbReference type="NCBI Taxonomy" id="1194695"/>
    <lineage>
        <taxon>Eukaryota</taxon>
        <taxon>Viridiplantae</taxon>
        <taxon>Streptophyta</taxon>
        <taxon>Embryophyta</taxon>
        <taxon>Tracheophyta</taxon>
        <taxon>Spermatophyta</taxon>
        <taxon>Magnoliopsida</taxon>
        <taxon>eudicotyledons</taxon>
        <taxon>Gunneridae</taxon>
        <taxon>Pentapetalae</taxon>
        <taxon>rosids</taxon>
        <taxon>fabids</taxon>
        <taxon>Cucurbitales</taxon>
        <taxon>Cucurbitaceae</taxon>
        <taxon>Benincaseae</taxon>
        <taxon>Cucumis</taxon>
    </lineage>
</organism>
<evidence type="ECO:0000259" key="2">
    <source>
        <dbReference type="Pfam" id="PF24626"/>
    </source>
</evidence>
<keyword evidence="1" id="KW-1133">Transmembrane helix</keyword>
<dbReference type="PANTHER" id="PTHR46148">
    <property type="entry name" value="CHROMO DOMAIN-CONTAINING PROTEIN"/>
    <property type="match status" value="1"/>
</dbReference>
<feature type="domain" description="Tf2-1-like SH3-like" evidence="2">
    <location>
        <begin position="193"/>
        <end position="227"/>
    </location>
</feature>
<keyword evidence="1" id="KW-0472">Membrane</keyword>
<dbReference type="Proteomes" id="UP000321947">
    <property type="component" value="Unassembled WGS sequence"/>
</dbReference>
<dbReference type="Gene3D" id="3.30.420.10">
    <property type="entry name" value="Ribonuclease H-like superfamily/Ribonuclease H"/>
    <property type="match status" value="1"/>
</dbReference>
<protein>
    <submittedName>
        <fullName evidence="3">Retrotransposon protein, putative, Ty3-gypsy sub-class</fullName>
    </submittedName>
</protein>
<dbReference type="AlphaFoldDB" id="A0A5D3CSG9"/>
<evidence type="ECO:0000256" key="1">
    <source>
        <dbReference type="SAM" id="Phobius"/>
    </source>
</evidence>
<dbReference type="InterPro" id="IPR012337">
    <property type="entry name" value="RNaseH-like_sf"/>
</dbReference>
<proteinExistence type="predicted"/>
<comment type="caution">
    <text evidence="3">The sequence shown here is derived from an EMBL/GenBank/DDBJ whole genome shotgun (WGS) entry which is preliminary data.</text>
</comment>
<evidence type="ECO:0000313" key="4">
    <source>
        <dbReference type="Proteomes" id="UP000321947"/>
    </source>
</evidence>
<dbReference type="SUPFAM" id="SSF53098">
    <property type="entry name" value="Ribonuclease H-like"/>
    <property type="match status" value="1"/>
</dbReference>
<sequence>MIYCDASRQELGCVLIQEGKANVVVDALSRKSRLLKSVLCGIRATLLSPNVEFELKAKGAIVKQGRLFVLSISELKDVILEEAHSFTYVVHPGSTKIDQEDSLTLCQCHNGSGSTLLWIFYLGYLILLVDMMIHGIVSQYGILVFIVSDRDPRLTFKFWPSLQKAFGTKLKFSAAFHPQTNDKQQRDLEFKVGDQVFLKFSLWKGVIHFGRKGKLSPRYIGPYKITE</sequence>
<evidence type="ECO:0000313" key="3">
    <source>
        <dbReference type="EMBL" id="TYK14148.1"/>
    </source>
</evidence>